<dbReference type="Proteomes" id="UP001277761">
    <property type="component" value="Unassembled WGS sequence"/>
</dbReference>
<protein>
    <recommendedName>
        <fullName evidence="2">histidine kinase</fullName>
        <ecNumber evidence="2">2.7.13.3</ecNumber>
    </recommendedName>
</protein>
<dbReference type="CDD" id="cd00130">
    <property type="entry name" value="PAS"/>
    <property type="match status" value="1"/>
</dbReference>
<evidence type="ECO:0000313" key="11">
    <source>
        <dbReference type="EMBL" id="MDX8153874.1"/>
    </source>
</evidence>
<dbReference type="GO" id="GO:0016301">
    <property type="term" value="F:kinase activity"/>
    <property type="evidence" value="ECO:0007669"/>
    <property type="project" value="UniProtKB-KW"/>
</dbReference>
<evidence type="ECO:0000256" key="5">
    <source>
        <dbReference type="ARBA" id="ARBA00022741"/>
    </source>
</evidence>
<feature type="region of interest" description="Disordered" evidence="9">
    <location>
        <begin position="345"/>
        <end position="370"/>
    </location>
</feature>
<dbReference type="PANTHER" id="PTHR24421:SF10">
    <property type="entry name" value="NITRATE_NITRITE SENSOR PROTEIN NARQ"/>
    <property type="match status" value="1"/>
</dbReference>
<dbReference type="Pfam" id="PF07730">
    <property type="entry name" value="HisKA_3"/>
    <property type="match status" value="1"/>
</dbReference>
<reference evidence="11 12" key="1">
    <citation type="submission" date="2023-11" db="EMBL/GenBank/DDBJ databases">
        <authorList>
            <person name="Xu M."/>
            <person name="Jiang T."/>
        </authorList>
    </citation>
    <scope>NUCLEOTIDE SEQUENCE [LARGE SCALE GENOMIC DNA]</scope>
    <source>
        <strain evidence="11 12">SD</strain>
    </source>
</reference>
<accession>A0ABU4VRZ9</accession>
<dbReference type="InterPro" id="IPR000014">
    <property type="entry name" value="PAS"/>
</dbReference>
<evidence type="ECO:0000313" key="12">
    <source>
        <dbReference type="Proteomes" id="UP001277761"/>
    </source>
</evidence>
<keyword evidence="7" id="KW-0067">ATP-binding</keyword>
<dbReference type="Pfam" id="PF02518">
    <property type="entry name" value="HATPase_c"/>
    <property type="match status" value="1"/>
</dbReference>
<keyword evidence="12" id="KW-1185">Reference proteome</keyword>
<dbReference type="SUPFAM" id="SSF55785">
    <property type="entry name" value="PYP-like sensor domain (PAS domain)"/>
    <property type="match status" value="1"/>
</dbReference>
<organism evidence="11 12">
    <name type="scientific">Patulibacter brassicae</name>
    <dbReference type="NCBI Taxonomy" id="1705717"/>
    <lineage>
        <taxon>Bacteria</taxon>
        <taxon>Bacillati</taxon>
        <taxon>Actinomycetota</taxon>
        <taxon>Thermoleophilia</taxon>
        <taxon>Solirubrobacterales</taxon>
        <taxon>Patulibacteraceae</taxon>
        <taxon>Patulibacter</taxon>
    </lineage>
</organism>
<evidence type="ECO:0000256" key="7">
    <source>
        <dbReference type="ARBA" id="ARBA00022840"/>
    </source>
</evidence>
<dbReference type="RefSeq" id="WP_319956023.1">
    <property type="nucleotide sequence ID" value="NZ_JAXAVX010000023.1"/>
</dbReference>
<evidence type="ECO:0000259" key="10">
    <source>
        <dbReference type="PROSITE" id="PS50112"/>
    </source>
</evidence>
<keyword evidence="3" id="KW-0597">Phosphoprotein</keyword>
<dbReference type="SMART" id="SM00091">
    <property type="entry name" value="PAS"/>
    <property type="match status" value="1"/>
</dbReference>
<name>A0ABU4VRZ9_9ACTN</name>
<comment type="caution">
    <text evidence="11">The sequence shown here is derived from an EMBL/GenBank/DDBJ whole genome shotgun (WGS) entry which is preliminary data.</text>
</comment>
<dbReference type="InterPro" id="IPR013767">
    <property type="entry name" value="PAS_fold"/>
</dbReference>
<gene>
    <name evidence="11" type="ORF">SK069_19910</name>
</gene>
<dbReference type="PANTHER" id="PTHR24421">
    <property type="entry name" value="NITRATE/NITRITE SENSOR PROTEIN NARX-RELATED"/>
    <property type="match status" value="1"/>
</dbReference>
<dbReference type="SMART" id="SM00387">
    <property type="entry name" value="HATPase_c"/>
    <property type="match status" value="1"/>
</dbReference>
<dbReference type="EMBL" id="JAXAVX010000023">
    <property type="protein sequence ID" value="MDX8153874.1"/>
    <property type="molecule type" value="Genomic_DNA"/>
</dbReference>
<evidence type="ECO:0000256" key="3">
    <source>
        <dbReference type="ARBA" id="ARBA00022553"/>
    </source>
</evidence>
<dbReference type="CDD" id="cd16917">
    <property type="entry name" value="HATPase_UhpB-NarQ-NarX-like"/>
    <property type="match status" value="1"/>
</dbReference>
<keyword evidence="5" id="KW-0547">Nucleotide-binding</keyword>
<dbReference type="Gene3D" id="3.30.565.10">
    <property type="entry name" value="Histidine kinase-like ATPase, C-terminal domain"/>
    <property type="match status" value="1"/>
</dbReference>
<dbReference type="Gene3D" id="1.20.5.1930">
    <property type="match status" value="1"/>
</dbReference>
<dbReference type="NCBIfam" id="TIGR00229">
    <property type="entry name" value="sensory_box"/>
    <property type="match status" value="1"/>
</dbReference>
<evidence type="ECO:0000256" key="8">
    <source>
        <dbReference type="ARBA" id="ARBA00023012"/>
    </source>
</evidence>
<evidence type="ECO:0000256" key="6">
    <source>
        <dbReference type="ARBA" id="ARBA00022777"/>
    </source>
</evidence>
<dbReference type="PROSITE" id="PS50112">
    <property type="entry name" value="PAS"/>
    <property type="match status" value="1"/>
</dbReference>
<keyword evidence="4" id="KW-0808">Transferase</keyword>
<dbReference type="InterPro" id="IPR003594">
    <property type="entry name" value="HATPase_dom"/>
</dbReference>
<comment type="catalytic activity">
    <reaction evidence="1">
        <text>ATP + protein L-histidine = ADP + protein N-phospho-L-histidine.</text>
        <dbReference type="EC" id="2.7.13.3"/>
    </reaction>
</comment>
<dbReference type="InterPro" id="IPR035965">
    <property type="entry name" value="PAS-like_dom_sf"/>
</dbReference>
<keyword evidence="6 11" id="KW-0418">Kinase</keyword>
<evidence type="ECO:0000256" key="4">
    <source>
        <dbReference type="ARBA" id="ARBA00022679"/>
    </source>
</evidence>
<dbReference type="InterPro" id="IPR036890">
    <property type="entry name" value="HATPase_C_sf"/>
</dbReference>
<dbReference type="InterPro" id="IPR050482">
    <property type="entry name" value="Sensor_HK_TwoCompSys"/>
</dbReference>
<dbReference type="Gene3D" id="3.30.450.20">
    <property type="entry name" value="PAS domain"/>
    <property type="match status" value="1"/>
</dbReference>
<evidence type="ECO:0000256" key="9">
    <source>
        <dbReference type="SAM" id="MobiDB-lite"/>
    </source>
</evidence>
<sequence length="370" mass="38905">MATVGGPRAGLPPQQHLPPELLESLLASSADAFYVVDPAGRVQFANPAAVAVLGYDDEAELLGRPSHATIHHKRPDGTPFPDADCPLLRPRTTGEVVRVDLDWFVRRDGSMVPIAYSSSPLETDHGRGAVVVFREVDPHADEDDPQRHGWALELHESRTRIVAAADAARRRISRDLHDGAQQRLVGVLVTLRAAAGRVGDAGGEAASLLKRATEEVQAAIGDLRDLVAGVHPAILTDRGLRAAIDSLASRSPVPVEADVPRRRWPAEVEATVYFLVAEALTNVAKHAPEATLATVRVSASRQRLLVEVTDDGPGGATTAAGGSGLRGLRDRLALLGGTLEIGEAPGGGTRLRADLPADPSAGPLPTLPAG</sequence>
<proteinExistence type="predicted"/>
<feature type="domain" description="PAS" evidence="10">
    <location>
        <begin position="18"/>
        <end position="58"/>
    </location>
</feature>
<dbReference type="InterPro" id="IPR011712">
    <property type="entry name" value="Sig_transdc_His_kin_sub3_dim/P"/>
</dbReference>
<keyword evidence="8" id="KW-0902">Two-component regulatory system</keyword>
<evidence type="ECO:0000256" key="2">
    <source>
        <dbReference type="ARBA" id="ARBA00012438"/>
    </source>
</evidence>
<dbReference type="EC" id="2.7.13.3" evidence="2"/>
<dbReference type="Pfam" id="PF00989">
    <property type="entry name" value="PAS"/>
    <property type="match status" value="1"/>
</dbReference>
<dbReference type="SUPFAM" id="SSF55874">
    <property type="entry name" value="ATPase domain of HSP90 chaperone/DNA topoisomerase II/histidine kinase"/>
    <property type="match status" value="1"/>
</dbReference>
<evidence type="ECO:0000256" key="1">
    <source>
        <dbReference type="ARBA" id="ARBA00000085"/>
    </source>
</evidence>